<proteinExistence type="predicted"/>
<sequence length="62" mass="7007">MSQHTTEDVNPMTTEERNEIIKKFQRTILTTVAIKVGVSVGVIVATKALARRLEKIEQQARK</sequence>
<keyword evidence="1" id="KW-1133">Transmembrane helix</keyword>
<organism evidence="2 3">
    <name type="scientific">Arthrobacter phage Niktson</name>
    <dbReference type="NCBI Taxonomy" id="2014347"/>
    <lineage>
        <taxon>Viruses</taxon>
        <taxon>Duplodnaviria</taxon>
        <taxon>Heunggongvirae</taxon>
        <taxon>Uroviricota</taxon>
        <taxon>Caudoviricetes</taxon>
        <taxon>Gordonvirus</taxon>
        <taxon>Gordonvirus niktson</taxon>
    </lineage>
</organism>
<keyword evidence="1" id="KW-0812">Transmembrane</keyword>
<protein>
    <submittedName>
        <fullName evidence="2">Uncharacterized protein</fullName>
    </submittedName>
</protein>
<reference evidence="2 3" key="1">
    <citation type="submission" date="2017-05" db="EMBL/GenBank/DDBJ databases">
        <authorList>
            <person name="Hanf Z.R."/>
            <person name="Kautto E.A."/>
            <person name="Lee N.W."/>
            <person name="Nabb C."/>
            <person name="Nelson M."/>
            <person name="Smith O.J."/>
            <person name="Steiner S.B."/>
            <person name="Tyransky A."/>
            <person name="Ball S.L."/>
            <person name="Breitenberger C.A."/>
            <person name="Daniels C.J."/>
            <person name="Garlena R.A."/>
            <person name="Russell D.A."/>
            <person name="Pope W.H."/>
            <person name="Jacobs-Sera D."/>
            <person name="Hendrix R.W."/>
            <person name="Hatfull G.F."/>
        </authorList>
    </citation>
    <scope>NUCLEOTIDE SEQUENCE [LARGE SCALE GENOMIC DNA]</scope>
</reference>
<accession>A0A218M5K1</accession>
<evidence type="ECO:0000313" key="2">
    <source>
        <dbReference type="EMBL" id="ASD52261.1"/>
    </source>
</evidence>
<keyword evidence="3" id="KW-1185">Reference proteome</keyword>
<dbReference type="EMBL" id="MF038790">
    <property type="protein sequence ID" value="ASD52261.1"/>
    <property type="molecule type" value="Genomic_DNA"/>
</dbReference>
<feature type="transmembrane region" description="Helical" evidence="1">
    <location>
        <begin position="28"/>
        <end position="50"/>
    </location>
</feature>
<dbReference type="Proteomes" id="UP000225325">
    <property type="component" value="Segment"/>
</dbReference>
<keyword evidence="1" id="KW-0472">Membrane</keyword>
<gene>
    <name evidence="2" type="ORF">NIKTSON_36</name>
</gene>
<evidence type="ECO:0000256" key="1">
    <source>
        <dbReference type="SAM" id="Phobius"/>
    </source>
</evidence>
<evidence type="ECO:0000313" key="3">
    <source>
        <dbReference type="Proteomes" id="UP000225325"/>
    </source>
</evidence>
<name>A0A218M5K1_9CAUD</name>